<evidence type="ECO:0000259" key="10">
    <source>
        <dbReference type="Pfam" id="PF00117"/>
    </source>
</evidence>
<evidence type="ECO:0000256" key="4">
    <source>
        <dbReference type="ARBA" id="ARBA00013139"/>
    </source>
</evidence>
<dbReference type="InterPro" id="IPR019999">
    <property type="entry name" value="Anth_synth_I-like"/>
</dbReference>
<dbReference type="PANTHER" id="PTHR11236">
    <property type="entry name" value="AMINOBENZOATE/ANTHRANILATE SYNTHASE"/>
    <property type="match status" value="1"/>
</dbReference>
<dbReference type="InterPro" id="IPR006221">
    <property type="entry name" value="TrpG/PapA_dom"/>
</dbReference>
<reference evidence="13" key="1">
    <citation type="submission" date="2023-03" db="EMBL/GenBank/DDBJ databases">
        <title>Massive genome expansion in bonnet fungi (Mycena s.s.) driven by repeated elements and novel gene families across ecological guilds.</title>
        <authorList>
            <consortium name="Lawrence Berkeley National Laboratory"/>
            <person name="Harder C.B."/>
            <person name="Miyauchi S."/>
            <person name="Viragh M."/>
            <person name="Kuo A."/>
            <person name="Thoen E."/>
            <person name="Andreopoulos B."/>
            <person name="Lu D."/>
            <person name="Skrede I."/>
            <person name="Drula E."/>
            <person name="Henrissat B."/>
            <person name="Morin E."/>
            <person name="Kohler A."/>
            <person name="Barry K."/>
            <person name="LaButti K."/>
            <person name="Morin E."/>
            <person name="Salamov A."/>
            <person name="Lipzen A."/>
            <person name="Mereny Z."/>
            <person name="Hegedus B."/>
            <person name="Baldrian P."/>
            <person name="Stursova M."/>
            <person name="Weitz H."/>
            <person name="Taylor A."/>
            <person name="Grigoriev I.V."/>
            <person name="Nagy L.G."/>
            <person name="Martin F."/>
            <person name="Kauserud H."/>
        </authorList>
    </citation>
    <scope>NUCLEOTIDE SEQUENCE</scope>
    <source>
        <strain evidence="13">CBHHK188m</strain>
    </source>
</reference>
<dbReference type="GO" id="GO:0000162">
    <property type="term" value="P:L-tryptophan biosynthetic process"/>
    <property type="evidence" value="ECO:0007669"/>
    <property type="project" value="TreeGrafter"/>
</dbReference>
<dbReference type="Pfam" id="PF00425">
    <property type="entry name" value="Chorismate_bind"/>
    <property type="match status" value="1"/>
</dbReference>
<evidence type="ECO:0000259" key="11">
    <source>
        <dbReference type="Pfam" id="PF00425"/>
    </source>
</evidence>
<evidence type="ECO:0000256" key="2">
    <source>
        <dbReference type="ARBA" id="ARBA00005009"/>
    </source>
</evidence>
<evidence type="ECO:0000259" key="12">
    <source>
        <dbReference type="Pfam" id="PF04715"/>
    </source>
</evidence>
<sequence>MTIENPRVLLIDSYDSFTFNLASLCKQSIPNCIIYIIKNDAFTIPELLPFLSFFSAVIVGPGPGSPENDQDVGLIKDLWNLPERSLLPIFGVCLGLQSLSVAYGAQLRRLEVVKHGQISRIQHAEDALFDGVGMVDAVRYHSLHVVPVEGGPMEELAWTEDENGHVVMAVKHTVKPFWAVQYHPESVCTRGGGLEVIQNFWRLAQDWSRKVGRQATTWNNAVGKAVGDPWPCYPFPSAQPTPSEPRPTVTTAVLDLPHMAAETVCEFFGVLDEESPFVCLDSAAQPGRFSIIGSLMQTSLQITHFVGDAFITLMQGRHSTQEKLGRRDVWTWLGDFMARKRACGGHQDIPFWGGLIGLLSYELGVHSLNVLLNQDHRKGQHPDLNLIFVERSVVIDSTTGRVFVQSLIPDDSWIADTTCTLLSASQTSKSIPPSGKPSHLNPVVRLPDKSLYLARIHEAKERIFAGDSYELCLTARTSVSFPKVFPIFGSTSWRRYQALRTKNPAPYSAYIRLHPTTLISSSPERFLSTSRPPNPVFHLRPIKGTVRKGPGITRAVAEEALVGSTKEVAENLMIVDLIRHDLHAIVGEDVQVKQFCVVEEYETVWQLVSVIEGRLAPGIYGASDPDSQLGWEMLKRSLPPGSMTGAPKKRSVEILQTLEDHERSIYSGVFGYWCVGGGSDWSVTIRSCFKFEDSSNSSSDMEHWDMGAGGAITALSNADAEWDEMLVKLNSVVGAFTSCI</sequence>
<dbReference type="Gene3D" id="3.60.120.10">
    <property type="entry name" value="Anthranilate synthase"/>
    <property type="match status" value="1"/>
</dbReference>
<dbReference type="PRINTS" id="PR00097">
    <property type="entry name" value="ANTSNTHASEII"/>
</dbReference>
<dbReference type="NCBIfam" id="TIGR00566">
    <property type="entry name" value="trpG_papA"/>
    <property type="match status" value="1"/>
</dbReference>
<keyword evidence="7" id="KW-0315">Glutamine amidotransferase</keyword>
<dbReference type="InterPro" id="IPR029062">
    <property type="entry name" value="Class_I_gatase-like"/>
</dbReference>
<proteinExistence type="inferred from homology"/>
<dbReference type="Proteomes" id="UP001215280">
    <property type="component" value="Unassembled WGS sequence"/>
</dbReference>
<dbReference type="PRINTS" id="PR00099">
    <property type="entry name" value="CPSGATASE"/>
</dbReference>
<dbReference type="GO" id="GO:0046656">
    <property type="term" value="P:folic acid biosynthetic process"/>
    <property type="evidence" value="ECO:0007669"/>
    <property type="project" value="UniProtKB-KW"/>
</dbReference>
<dbReference type="InterPro" id="IPR015890">
    <property type="entry name" value="Chorismate_C"/>
</dbReference>
<feature type="domain" description="Chorismate-utilising enzyme C-terminal" evidence="11">
    <location>
        <begin position="450"/>
        <end position="728"/>
    </location>
</feature>
<evidence type="ECO:0000256" key="8">
    <source>
        <dbReference type="ARBA" id="ARBA00031329"/>
    </source>
</evidence>
<feature type="domain" description="Glutamine amidotransferase" evidence="10">
    <location>
        <begin position="9"/>
        <end position="200"/>
    </location>
</feature>
<dbReference type="GO" id="GO:0046820">
    <property type="term" value="F:4-amino-4-deoxychorismate synthase activity"/>
    <property type="evidence" value="ECO:0007669"/>
    <property type="project" value="UniProtKB-EC"/>
</dbReference>
<organism evidence="13 14">
    <name type="scientific">Mycena maculata</name>
    <dbReference type="NCBI Taxonomy" id="230809"/>
    <lineage>
        <taxon>Eukaryota</taxon>
        <taxon>Fungi</taxon>
        <taxon>Dikarya</taxon>
        <taxon>Basidiomycota</taxon>
        <taxon>Agaricomycotina</taxon>
        <taxon>Agaricomycetes</taxon>
        <taxon>Agaricomycetidae</taxon>
        <taxon>Agaricales</taxon>
        <taxon>Marasmiineae</taxon>
        <taxon>Mycenaceae</taxon>
        <taxon>Mycena</taxon>
    </lineage>
</organism>
<protein>
    <recommendedName>
        <fullName evidence="4">aminodeoxychorismate synthase</fullName>
        <ecNumber evidence="4">2.6.1.85</ecNumber>
    </recommendedName>
    <alternativeName>
        <fullName evidence="8">Para-aminobenzoate synthase</fullName>
    </alternativeName>
    <alternativeName>
        <fullName evidence="9">p-aminobenzoic acid synthase</fullName>
    </alternativeName>
</protein>
<comment type="catalytic activity">
    <reaction evidence="1">
        <text>chorismate + L-glutamine = 4-amino-4-deoxychorismate + L-glutamate</text>
        <dbReference type="Rhea" id="RHEA:11672"/>
        <dbReference type="ChEBI" id="CHEBI:29748"/>
        <dbReference type="ChEBI" id="CHEBI:29985"/>
        <dbReference type="ChEBI" id="CHEBI:58359"/>
        <dbReference type="ChEBI" id="CHEBI:58406"/>
        <dbReference type="EC" id="2.6.1.85"/>
    </reaction>
</comment>
<evidence type="ECO:0000313" key="13">
    <source>
        <dbReference type="EMBL" id="KAJ7751322.1"/>
    </source>
</evidence>
<dbReference type="InterPro" id="IPR010117">
    <property type="entry name" value="PabB_fungal"/>
</dbReference>
<dbReference type="SUPFAM" id="SSF52317">
    <property type="entry name" value="Class I glutamine amidotransferase-like"/>
    <property type="match status" value="1"/>
</dbReference>
<evidence type="ECO:0000256" key="9">
    <source>
        <dbReference type="ARBA" id="ARBA00031904"/>
    </source>
</evidence>
<accession>A0AAD7IWP7</accession>
<dbReference type="EMBL" id="JARJLG010000079">
    <property type="protein sequence ID" value="KAJ7751322.1"/>
    <property type="molecule type" value="Genomic_DNA"/>
</dbReference>
<dbReference type="InterPro" id="IPR005801">
    <property type="entry name" value="ADC_synthase"/>
</dbReference>
<dbReference type="NCBIfam" id="TIGR01823">
    <property type="entry name" value="PabB-fungal"/>
    <property type="match status" value="1"/>
</dbReference>
<evidence type="ECO:0000256" key="7">
    <source>
        <dbReference type="ARBA" id="ARBA00022962"/>
    </source>
</evidence>
<dbReference type="PRINTS" id="PR00096">
    <property type="entry name" value="GATASE"/>
</dbReference>
<dbReference type="AlphaFoldDB" id="A0AAD7IWP7"/>
<dbReference type="PANTHER" id="PTHR11236:SF18">
    <property type="entry name" value="AMINODEOXYCHORISMATE SYNTHASE"/>
    <property type="match status" value="1"/>
</dbReference>
<keyword evidence="14" id="KW-1185">Reference proteome</keyword>
<dbReference type="GO" id="GO:0005737">
    <property type="term" value="C:cytoplasm"/>
    <property type="evidence" value="ECO:0007669"/>
    <property type="project" value="TreeGrafter"/>
</dbReference>
<evidence type="ECO:0000256" key="6">
    <source>
        <dbReference type="ARBA" id="ARBA00022909"/>
    </source>
</evidence>
<dbReference type="Pfam" id="PF04715">
    <property type="entry name" value="Anth_synt_I_N"/>
    <property type="match status" value="1"/>
</dbReference>
<name>A0AAD7IWP7_9AGAR</name>
<dbReference type="PROSITE" id="PS51273">
    <property type="entry name" value="GATASE_TYPE_1"/>
    <property type="match status" value="1"/>
</dbReference>
<dbReference type="InterPro" id="IPR017926">
    <property type="entry name" value="GATASE"/>
</dbReference>
<dbReference type="CDD" id="cd01743">
    <property type="entry name" value="GATase1_Anthranilate_Synthase"/>
    <property type="match status" value="1"/>
</dbReference>
<dbReference type="SUPFAM" id="SSF56322">
    <property type="entry name" value="ADC synthase"/>
    <property type="match status" value="1"/>
</dbReference>
<dbReference type="InterPro" id="IPR006805">
    <property type="entry name" value="Anth_synth_I_N"/>
</dbReference>
<gene>
    <name evidence="13" type="ORF">DFH07DRAFT_826915</name>
</gene>
<dbReference type="Pfam" id="PF00117">
    <property type="entry name" value="GATase"/>
    <property type="match status" value="1"/>
</dbReference>
<comment type="caution">
    <text evidence="13">The sequence shown here is derived from an EMBL/GenBank/DDBJ whole genome shotgun (WGS) entry which is preliminary data.</text>
</comment>
<keyword evidence="5" id="KW-0808">Transferase</keyword>
<comment type="pathway">
    <text evidence="2">Cofactor biosynthesis; tetrahydrofolate biosynthesis; 4-aminobenzoate from chorismate: step 1/2.</text>
</comment>
<evidence type="ECO:0000256" key="5">
    <source>
        <dbReference type="ARBA" id="ARBA00022679"/>
    </source>
</evidence>
<evidence type="ECO:0000256" key="3">
    <source>
        <dbReference type="ARBA" id="ARBA00005970"/>
    </source>
</evidence>
<feature type="domain" description="Anthranilate synthase component I N-terminal" evidence="12">
    <location>
        <begin position="268"/>
        <end position="404"/>
    </location>
</feature>
<evidence type="ECO:0000313" key="14">
    <source>
        <dbReference type="Proteomes" id="UP001215280"/>
    </source>
</evidence>
<dbReference type="EC" id="2.6.1.85" evidence="4"/>
<dbReference type="GO" id="GO:0008153">
    <property type="term" value="P:4-aminobenzoate biosynthetic process"/>
    <property type="evidence" value="ECO:0007669"/>
    <property type="project" value="TreeGrafter"/>
</dbReference>
<comment type="similarity">
    <text evidence="3">In the C-terminal section; belongs to the anthranilate synthase component I family.</text>
</comment>
<dbReference type="Gene3D" id="3.40.50.880">
    <property type="match status" value="1"/>
</dbReference>
<evidence type="ECO:0000256" key="1">
    <source>
        <dbReference type="ARBA" id="ARBA00001000"/>
    </source>
</evidence>
<keyword evidence="6" id="KW-0289">Folate biosynthesis</keyword>